<evidence type="ECO:0000256" key="3">
    <source>
        <dbReference type="ARBA" id="ARBA00022824"/>
    </source>
</evidence>
<evidence type="ECO:0000256" key="5">
    <source>
        <dbReference type="SAM" id="MobiDB-lite"/>
    </source>
</evidence>
<keyword evidence="4" id="KW-0653">Protein transport</keyword>
<evidence type="ECO:0000313" key="8">
    <source>
        <dbReference type="Proteomes" id="UP001211907"/>
    </source>
</evidence>
<dbReference type="Pfam" id="PF08314">
    <property type="entry name" value="Sec39"/>
    <property type="match status" value="1"/>
</dbReference>
<dbReference type="InterPro" id="IPR036322">
    <property type="entry name" value="WD40_repeat_dom_sf"/>
</dbReference>
<comment type="subcellular location">
    <subcellularLocation>
        <location evidence="1">Endoplasmic reticulum</location>
    </subcellularLocation>
</comment>
<evidence type="ECO:0000313" key="7">
    <source>
        <dbReference type="EMBL" id="KAJ3137894.1"/>
    </source>
</evidence>
<dbReference type="Proteomes" id="UP001211907">
    <property type="component" value="Unassembled WGS sequence"/>
</dbReference>
<keyword evidence="2" id="KW-0813">Transport</keyword>
<feature type="compositionally biased region" description="Acidic residues" evidence="5">
    <location>
        <begin position="2081"/>
        <end position="2092"/>
    </location>
</feature>
<dbReference type="GO" id="GO:0015031">
    <property type="term" value="P:protein transport"/>
    <property type="evidence" value="ECO:0007669"/>
    <property type="project" value="UniProtKB-KW"/>
</dbReference>
<feature type="domain" description="Sec39" evidence="6">
    <location>
        <begin position="751"/>
        <end position="1380"/>
    </location>
</feature>
<dbReference type="GO" id="GO:0000149">
    <property type="term" value="F:SNARE binding"/>
    <property type="evidence" value="ECO:0007669"/>
    <property type="project" value="TreeGrafter"/>
</dbReference>
<sequence>MRIIQPVLRLDRLAKDHTNTNAKNEADIEVKGKTNAETSAQLFAFGETARWTALPPLARAVLSLSQPDTEQKLDSALVSALALAAFEPAALAPARHALAAVMQTAIGDACLELRFRVMAGFAGTPVVVPLAVRSSFESPKYSQFARVAWSPDARLLAVSAPDGSVRVLLVLAPAIVVPILLIARNSESLSQTTIPFFNPLAALFFLSLAESSEYRIITIGMTGELRCFSIDSSLVEVASGFSTVATNNPATFWRNALVRIAADGSPLPKFEATVSSGSHVRLIHVVLLGQIVKLVSWAESCANGSFIFAGLASKDLKQCIFIAESILESPYYRVSSGDLNKNSFSNILEVPKSSEINSLRGSSLFERIEDLITDIFVHTFNSIKATSLGLYKQAIVKGSVSPSKSRLISIDIDGTLYIHELRDTLNFTHRYNYADLASYRLALSLIDSETKSITEPMQLLSANWWSETAIVLLFSDGFLCISSVPLKSQTPPIHVSFFSPLSSIAVLPESQIFVLEDSASLHITNRKISTILSTITNPPSQSLAGLLRTIQSSSKNAGGNNTFLSTILSVTPEEAVQMRAALKDYEAAFQLCTTFGLSRDIVYKRMFLESHEKGANESTWKLLDKVVDDDWVIETCFHGLHGPGASELRAAFRTVIKRSEYLTLEEVEREVEEAFDETIPNGEDFEGKKPVSKMDLCLHRVRAFKYLDRLDLFEAILETGVSPVVVYDGTLNSKKQSFEELFLQFRDMDLVYLACIHAAQGNIDVLKIMFSRHSKDILPHRFTVLAKLPISFDLTSSVVEKILPKCDPVSGDEISSVSRPWRKPDWTEASHSIQDLVHEFAENEPQIFSNLKKNIVAIPASAPIVSKWYINRALNIEDKLGDTKMAIDLLEFASNSNVENLEPLINEFTTLFDLSESYEGKHGGGKLTLSDIREMPVDTIVKMMLAGVRNHPDLFCNRVKDSVVPFLNRVAADGQVSLDAYLLTLAQKHIKSCAKVFERSRTGIPLDDRVIVRSDEDFARLILGCAYSMEPSDDMMEVLYSLLGSLPQITNNMETDGWEDDFNSTNFLNDENTSTLTNLSLPARISLFESHLETIELLKKYKINVTLQYLTSSEFVSPANKRLLAIKMARSFSQNEEVITSDDEFLALAEDLSYLLKLNVFLSIDGNNVKKEFVKAILQKGRFSLAKKLLDSESPIVDGQTSESLVVECARELYDNSESGDMHRGVMKLAVDCLKVIKPTPSTLTELRLIDATHQIHRLSQSLQVAPPFPIQIRLNSNRMDIISSLVYNSNSPKSIDMKMLLDIGRKLNGIDGISSEQRRIDMQVRAIVANWALDRQEFKYAVKVCEDMMGSVLSEVARAGTDIQTAPSLQRSDEIWLVCVRLIKEVGVMFGVEDDATLDSSFQKRLIGFILERCEPSGMVKVLDLIRRANIAESLQQEGDLNSLNYSDSLNYVHGLLVELPTSSKGSSLGGIDSDGRLTRNDFYAVSQNQLARGGSYLFDNIVHKSEKKELIELYLNLHFVSSCRSAFERRRDQKIEQIDDSNKDMFLISLAQEYFKSGEIETALAILLDVEDGFLVKDFFDSIKPSHSTDLLAVFFFSLRCISNLVVESKRSELTRKLLNLSVVQLFKYVDSSAIRKAVMQCGPDSVSFEALQQAVSFSSRTKSSHSDEVLQAVISRTGCSAEEFFGDEAYRKQTIISMTHQINESGLLNDILAISESLGLNSSILVFEHISWLFKSSNASADILQSGLIEFGGLIVDENTPDLCKLKLDVVETKDVRKQILFYSFLAHQYGKNISLDDIIHTNYESITDLFTLYKGILENDQSLHGFLELVQYLPRFRELILLDIFLDEAELLEKYQYCGIDNKDLMYALGDLIADSKKENIEFEDQDENLTERDFREMSILAEFISIEKILTVTYLYLVGEQIDAIMAHLNLIEKLEKLKDPGSSVLSRIYDQEGEVMQIERIQQFDDLYEGDIVEYLILCLKMVIAGSSPYIVSETCKLFQSRFPSSREKFEIRKIYSDAVLLVLGVNSHSELFKAFRKDVEPAIDALHRLVVALVEYIPGIKDNSSMKPKNGWNETEDEEEWDNEDNNVFGDDNTREITTLISSVKFEVREAIVRVISEKKETVSSNLKLDLIAILKKHFGYENIDASKVQLAKLDSIVRSTWDFESNQQIHENDTAEPKLFVALFENLLKITTNANQCDGLFALVSALEENFLDENTFLKCQVDNVESQILKILATQNTENSHIEWLKYSLLSQNSQIALTACASLLESANTSQQPRAEGDRALFLLAVVNGQTCALAHTNFWSNMVNALTTRGSIANWRVIVSMHERILNRAVLDLIIGGMYLAAFEVVVLAFKIPTDLLGGHGVRYGVLKGYLRRIAGGGEHVSAQVAKNENTNDDGWNRFMNSVEEVSNLRSRSNGNMSEGERVLEALKKLQEVFS</sequence>
<keyword evidence="3" id="KW-0256">Endoplasmic reticulum</keyword>
<dbReference type="EMBL" id="JADGJH010000107">
    <property type="protein sequence ID" value="KAJ3137894.1"/>
    <property type="molecule type" value="Genomic_DNA"/>
</dbReference>
<accession>A0AAD5T8T9</accession>
<feature type="region of interest" description="Disordered" evidence="5">
    <location>
        <begin position="2074"/>
        <end position="2095"/>
    </location>
</feature>
<dbReference type="SUPFAM" id="SSF50978">
    <property type="entry name" value="WD40 repeat-like"/>
    <property type="match status" value="1"/>
</dbReference>
<name>A0AAD5T8T9_9FUNG</name>
<evidence type="ECO:0000259" key="6">
    <source>
        <dbReference type="Pfam" id="PF08314"/>
    </source>
</evidence>
<dbReference type="PANTHER" id="PTHR15922">
    <property type="entry name" value="NEUROBLASTOMA-AMPLIFIED SEQUENCE"/>
    <property type="match status" value="1"/>
</dbReference>
<organism evidence="7 8">
    <name type="scientific">Physocladia obscura</name>
    <dbReference type="NCBI Taxonomy" id="109957"/>
    <lineage>
        <taxon>Eukaryota</taxon>
        <taxon>Fungi</taxon>
        <taxon>Fungi incertae sedis</taxon>
        <taxon>Chytridiomycota</taxon>
        <taxon>Chytridiomycota incertae sedis</taxon>
        <taxon>Chytridiomycetes</taxon>
        <taxon>Chytridiales</taxon>
        <taxon>Chytriomycetaceae</taxon>
        <taxon>Physocladia</taxon>
    </lineage>
</organism>
<proteinExistence type="predicted"/>
<dbReference type="PANTHER" id="PTHR15922:SF2">
    <property type="entry name" value="NBAS SUBUNIT OF NRZ TETHERING COMPLEX"/>
    <property type="match status" value="1"/>
</dbReference>
<dbReference type="GO" id="GO:0006890">
    <property type="term" value="P:retrograde vesicle-mediated transport, Golgi to endoplasmic reticulum"/>
    <property type="evidence" value="ECO:0007669"/>
    <property type="project" value="InterPro"/>
</dbReference>
<evidence type="ECO:0000256" key="4">
    <source>
        <dbReference type="ARBA" id="ARBA00022927"/>
    </source>
</evidence>
<gene>
    <name evidence="7" type="ORF">HK100_000355</name>
</gene>
<reference evidence="7" key="1">
    <citation type="submission" date="2020-05" db="EMBL/GenBank/DDBJ databases">
        <title>Phylogenomic resolution of chytrid fungi.</title>
        <authorList>
            <person name="Stajich J.E."/>
            <person name="Amses K."/>
            <person name="Simmons R."/>
            <person name="Seto K."/>
            <person name="Myers J."/>
            <person name="Bonds A."/>
            <person name="Quandt C.A."/>
            <person name="Barry K."/>
            <person name="Liu P."/>
            <person name="Grigoriev I."/>
            <person name="Longcore J.E."/>
            <person name="James T.Y."/>
        </authorList>
    </citation>
    <scope>NUCLEOTIDE SEQUENCE</scope>
    <source>
        <strain evidence="7">JEL0513</strain>
    </source>
</reference>
<protein>
    <recommendedName>
        <fullName evidence="6">Sec39 domain-containing protein</fullName>
    </recommendedName>
</protein>
<dbReference type="InterPro" id="IPR013244">
    <property type="entry name" value="Sec39_domain"/>
</dbReference>
<comment type="caution">
    <text evidence="7">The sequence shown here is derived from an EMBL/GenBank/DDBJ whole genome shotgun (WGS) entry which is preliminary data.</text>
</comment>
<keyword evidence="8" id="KW-1185">Reference proteome</keyword>
<evidence type="ECO:0000256" key="2">
    <source>
        <dbReference type="ARBA" id="ARBA00022448"/>
    </source>
</evidence>
<evidence type="ECO:0000256" key="1">
    <source>
        <dbReference type="ARBA" id="ARBA00004240"/>
    </source>
</evidence>
<dbReference type="GO" id="GO:0070939">
    <property type="term" value="C:Dsl1/NZR complex"/>
    <property type="evidence" value="ECO:0007669"/>
    <property type="project" value="TreeGrafter"/>
</dbReference>